<organism evidence="6 7">
    <name type="scientific">Dokdonella fugitiva</name>
    <dbReference type="NCBI Taxonomy" id="328517"/>
    <lineage>
        <taxon>Bacteria</taxon>
        <taxon>Pseudomonadati</taxon>
        <taxon>Pseudomonadota</taxon>
        <taxon>Gammaproteobacteria</taxon>
        <taxon>Lysobacterales</taxon>
        <taxon>Rhodanobacteraceae</taxon>
        <taxon>Dokdonella</taxon>
    </lineage>
</organism>
<dbReference type="PANTHER" id="PTHR45138:SF9">
    <property type="entry name" value="DIGUANYLATE CYCLASE DGCM-RELATED"/>
    <property type="match status" value="1"/>
</dbReference>
<comment type="catalytic activity">
    <reaction evidence="3">
        <text>2 GTP = 3',3'-c-di-GMP + 2 diphosphate</text>
        <dbReference type="Rhea" id="RHEA:24898"/>
        <dbReference type="ChEBI" id="CHEBI:33019"/>
        <dbReference type="ChEBI" id="CHEBI:37565"/>
        <dbReference type="ChEBI" id="CHEBI:58805"/>
        <dbReference type="EC" id="2.7.7.65"/>
    </reaction>
</comment>
<dbReference type="NCBIfam" id="TIGR00254">
    <property type="entry name" value="GGDEF"/>
    <property type="match status" value="1"/>
</dbReference>
<evidence type="ECO:0000259" key="5">
    <source>
        <dbReference type="PROSITE" id="PS50887"/>
    </source>
</evidence>
<dbReference type="PANTHER" id="PTHR45138">
    <property type="entry name" value="REGULATORY COMPONENTS OF SENSORY TRANSDUCTION SYSTEM"/>
    <property type="match status" value="1"/>
</dbReference>
<gene>
    <name evidence="6" type="ORF">FHW12_001840</name>
</gene>
<dbReference type="RefSeq" id="WP_182530677.1">
    <property type="nucleotide sequence ID" value="NZ_JACGXL010000002.1"/>
</dbReference>
<dbReference type="InterPro" id="IPR050469">
    <property type="entry name" value="Diguanylate_Cyclase"/>
</dbReference>
<name>A0A839EZ56_9GAMM</name>
<dbReference type="SMART" id="SM00065">
    <property type="entry name" value="GAF"/>
    <property type="match status" value="1"/>
</dbReference>
<dbReference type="InterPro" id="IPR000160">
    <property type="entry name" value="GGDEF_dom"/>
</dbReference>
<dbReference type="CDD" id="cd01949">
    <property type="entry name" value="GGDEF"/>
    <property type="match status" value="1"/>
</dbReference>
<sequence>MPAGLRKRVLAGMVVASLVMAFVAIAVWLGTSRFLDSFDWVDHTNAVLRALERDHAAIREVEASQRGYLVTGQVDYEQEFYAATRLARDALADTRKLVADNAEQSERVHRLAELTEQRMQIAMATAQAFRSDGYDAARKLVVAGKGRDLMARIAALHAETVEAEEALMATRQARAVADATRLRLLTLLGLASSIGILALVGRRMLVETRSRARAEAHTQEANLALHEKVDELHLRASQTREMSRYAGMLQSCRNTAEAIAVTRDACQRLLPDLGGAVYLVRASQDLVEGIGVWGAHVVPSASLLSPQECWALRRGRTYEVADVHAGMCCAHASVPPAEVPASCLCVPLAAQGDVMGFLYFSGRDRLAVAARDIVVAVAEQLSLSLSNLRLQETLRVQSIRDPLTGLFNRRYLEESLERELARCQRRSLPLAVLMIDLDHFKRFNDTHGHDGGDALLSQVGRLLQWQSRAEDIACRFGGEEFTLILPEMDADGAYERAQRMRELVEGLQVWHLRETLTPVTASIGLAWCPGDARASADLLRVADMALYRAKREGRNRVVRAADVGDA</sequence>
<dbReference type="GO" id="GO:0005886">
    <property type="term" value="C:plasma membrane"/>
    <property type="evidence" value="ECO:0007669"/>
    <property type="project" value="TreeGrafter"/>
</dbReference>
<dbReference type="Pfam" id="PF00990">
    <property type="entry name" value="GGDEF"/>
    <property type="match status" value="1"/>
</dbReference>
<evidence type="ECO:0000313" key="6">
    <source>
        <dbReference type="EMBL" id="MBA8887626.1"/>
    </source>
</evidence>
<proteinExistence type="predicted"/>
<evidence type="ECO:0000256" key="2">
    <source>
        <dbReference type="ARBA" id="ARBA00012528"/>
    </source>
</evidence>
<protein>
    <recommendedName>
        <fullName evidence="2">diguanylate cyclase</fullName>
        <ecNumber evidence="2">2.7.7.65</ecNumber>
    </recommendedName>
</protein>
<dbReference type="Gene3D" id="3.30.70.270">
    <property type="match status" value="1"/>
</dbReference>
<dbReference type="SUPFAM" id="SSF55781">
    <property type="entry name" value="GAF domain-like"/>
    <property type="match status" value="1"/>
</dbReference>
<keyword evidence="4" id="KW-1133">Transmembrane helix</keyword>
<dbReference type="PROSITE" id="PS50887">
    <property type="entry name" value="GGDEF"/>
    <property type="match status" value="1"/>
</dbReference>
<accession>A0A839EZ56</accession>
<evidence type="ECO:0000256" key="1">
    <source>
        <dbReference type="ARBA" id="ARBA00001946"/>
    </source>
</evidence>
<dbReference type="CDD" id="cd19410">
    <property type="entry name" value="HK9-like_sensor"/>
    <property type="match status" value="1"/>
</dbReference>
<dbReference type="GO" id="GO:0052621">
    <property type="term" value="F:diguanylate cyclase activity"/>
    <property type="evidence" value="ECO:0007669"/>
    <property type="project" value="UniProtKB-EC"/>
</dbReference>
<dbReference type="SMART" id="SM00267">
    <property type="entry name" value="GGDEF"/>
    <property type="match status" value="1"/>
</dbReference>
<dbReference type="InterPro" id="IPR007891">
    <property type="entry name" value="CHASE3"/>
</dbReference>
<dbReference type="Proteomes" id="UP000550401">
    <property type="component" value="Unassembled WGS sequence"/>
</dbReference>
<keyword evidence="4" id="KW-0812">Transmembrane</keyword>
<evidence type="ECO:0000313" key="7">
    <source>
        <dbReference type="Proteomes" id="UP000550401"/>
    </source>
</evidence>
<feature type="transmembrane region" description="Helical" evidence="4">
    <location>
        <begin position="9"/>
        <end position="30"/>
    </location>
</feature>
<dbReference type="GO" id="GO:0043709">
    <property type="term" value="P:cell adhesion involved in single-species biofilm formation"/>
    <property type="evidence" value="ECO:0007669"/>
    <property type="project" value="TreeGrafter"/>
</dbReference>
<evidence type="ECO:0000256" key="4">
    <source>
        <dbReference type="SAM" id="Phobius"/>
    </source>
</evidence>
<dbReference type="Pfam" id="PF05227">
    <property type="entry name" value="CHASE3"/>
    <property type="match status" value="1"/>
</dbReference>
<reference evidence="6 7" key="1">
    <citation type="submission" date="2020-07" db="EMBL/GenBank/DDBJ databases">
        <title>Genomic Encyclopedia of Type Strains, Phase IV (KMG-V): Genome sequencing to study the core and pangenomes of soil and plant-associated prokaryotes.</title>
        <authorList>
            <person name="Whitman W."/>
        </authorList>
    </citation>
    <scope>NUCLEOTIDE SEQUENCE [LARGE SCALE GENOMIC DNA]</scope>
    <source>
        <strain evidence="6 7">RH2WT43</strain>
    </source>
</reference>
<dbReference type="InterPro" id="IPR029787">
    <property type="entry name" value="Nucleotide_cyclase"/>
</dbReference>
<comment type="caution">
    <text evidence="6">The sequence shown here is derived from an EMBL/GenBank/DDBJ whole genome shotgun (WGS) entry which is preliminary data.</text>
</comment>
<dbReference type="InterPro" id="IPR043128">
    <property type="entry name" value="Rev_trsase/Diguanyl_cyclase"/>
</dbReference>
<feature type="domain" description="GGDEF" evidence="5">
    <location>
        <begin position="428"/>
        <end position="562"/>
    </location>
</feature>
<keyword evidence="4" id="KW-0472">Membrane</keyword>
<dbReference type="SUPFAM" id="SSF55073">
    <property type="entry name" value="Nucleotide cyclase"/>
    <property type="match status" value="1"/>
</dbReference>
<evidence type="ECO:0000256" key="3">
    <source>
        <dbReference type="ARBA" id="ARBA00034247"/>
    </source>
</evidence>
<dbReference type="EMBL" id="JACGXL010000002">
    <property type="protein sequence ID" value="MBA8887626.1"/>
    <property type="molecule type" value="Genomic_DNA"/>
</dbReference>
<dbReference type="GO" id="GO:1902201">
    <property type="term" value="P:negative regulation of bacterial-type flagellum-dependent cell motility"/>
    <property type="evidence" value="ECO:0007669"/>
    <property type="project" value="TreeGrafter"/>
</dbReference>
<comment type="cofactor">
    <cofactor evidence="1">
        <name>Mg(2+)</name>
        <dbReference type="ChEBI" id="CHEBI:18420"/>
    </cofactor>
</comment>
<dbReference type="FunFam" id="3.30.70.270:FF:000001">
    <property type="entry name" value="Diguanylate cyclase domain protein"/>
    <property type="match status" value="1"/>
</dbReference>
<dbReference type="InterPro" id="IPR003018">
    <property type="entry name" value="GAF"/>
</dbReference>
<dbReference type="EC" id="2.7.7.65" evidence="2"/>
<dbReference type="InterPro" id="IPR029016">
    <property type="entry name" value="GAF-like_dom_sf"/>
</dbReference>
<keyword evidence="7" id="KW-1185">Reference proteome</keyword>
<dbReference type="Gene3D" id="3.30.450.40">
    <property type="match status" value="1"/>
</dbReference>
<dbReference type="AlphaFoldDB" id="A0A839EZ56"/>
<dbReference type="Pfam" id="PF01590">
    <property type="entry name" value="GAF"/>
    <property type="match status" value="1"/>
</dbReference>